<dbReference type="OrthoDB" id="10250282at2759"/>
<dbReference type="InterPro" id="IPR001466">
    <property type="entry name" value="Beta-lactam-related"/>
</dbReference>
<dbReference type="PANTHER" id="PTHR22935">
    <property type="entry name" value="PENICILLIN-BINDING PROTEIN"/>
    <property type="match status" value="1"/>
</dbReference>
<dbReference type="PANTHER" id="PTHR22935:SF97">
    <property type="entry name" value="BETA-LACTAMASE-RELATED DOMAIN-CONTAINING PROTEIN"/>
    <property type="match status" value="1"/>
</dbReference>
<dbReference type="SUPFAM" id="SSF56601">
    <property type="entry name" value="beta-lactamase/transpeptidase-like"/>
    <property type="match status" value="1"/>
</dbReference>
<reference evidence="4" key="1">
    <citation type="journal article" date="2021" name="Nat. Commun.">
        <title>Genetic determinants of endophytism in the Arabidopsis root mycobiome.</title>
        <authorList>
            <person name="Mesny F."/>
            <person name="Miyauchi S."/>
            <person name="Thiergart T."/>
            <person name="Pickel B."/>
            <person name="Atanasova L."/>
            <person name="Karlsson M."/>
            <person name="Huettel B."/>
            <person name="Barry K.W."/>
            <person name="Haridas S."/>
            <person name="Chen C."/>
            <person name="Bauer D."/>
            <person name="Andreopoulos W."/>
            <person name="Pangilinan J."/>
            <person name="LaButti K."/>
            <person name="Riley R."/>
            <person name="Lipzen A."/>
            <person name="Clum A."/>
            <person name="Drula E."/>
            <person name="Henrissat B."/>
            <person name="Kohler A."/>
            <person name="Grigoriev I.V."/>
            <person name="Martin F.M."/>
            <person name="Hacquard S."/>
        </authorList>
    </citation>
    <scope>NUCLEOTIDE SEQUENCE</scope>
    <source>
        <strain evidence="4">FSSC 5 MPI-SDFR-AT-0091</strain>
    </source>
</reference>
<keyword evidence="5" id="KW-1185">Reference proteome</keyword>
<gene>
    <name evidence="4" type="ORF">B0J15DRAFT_558967</name>
</gene>
<feature type="domain" description="Beta-lactamase-like ARB-00930-like C-terminal" evidence="3">
    <location>
        <begin position="407"/>
        <end position="541"/>
    </location>
</feature>
<dbReference type="InterPro" id="IPR058664">
    <property type="entry name" value="ARB_00930-like_C"/>
</dbReference>
<feature type="domain" description="Beta-lactamase-related" evidence="2">
    <location>
        <begin position="116"/>
        <end position="388"/>
    </location>
</feature>
<comment type="caution">
    <text evidence="4">The sequence shown here is derived from an EMBL/GenBank/DDBJ whole genome shotgun (WGS) entry which is preliminary data.</text>
</comment>
<feature type="non-terminal residue" evidence="4">
    <location>
        <position position="1"/>
    </location>
</feature>
<dbReference type="InterPro" id="IPR012338">
    <property type="entry name" value="Beta-lactam/transpept-like"/>
</dbReference>
<dbReference type="Proteomes" id="UP000736672">
    <property type="component" value="Unassembled WGS sequence"/>
</dbReference>
<dbReference type="Pfam" id="PF00144">
    <property type="entry name" value="Beta-lactamase"/>
    <property type="match status" value="1"/>
</dbReference>
<evidence type="ECO:0000259" key="3">
    <source>
        <dbReference type="Pfam" id="PF26335"/>
    </source>
</evidence>
<keyword evidence="1" id="KW-0732">Signal</keyword>
<name>A0A9P9HDI4_FUSSL</name>
<sequence>MRSFIPLAAATSVLSGFTTTVSAQQNDDDIPFSACPLIGAYYPPPTIDKSSKTFAQLQSKFAGVFDDLIKNGGSEGYGPISANTTSFSVVLFGGAESLRDDPIFFEYHYTSPEDQAATKTNITSTTKFPVGDLSMVFTVYAWLVKNGDNWETPITKYLPELARVKGSLTVPWKDVTIGSLAGQMSGLSRQLLMVVAFVSDFVKKPPVFLPDTTPVVSYAAFQLLAFAMERQTQHGRRKNSWGSVLDDALLRPLNMKSSGLLCPDDTDVFAIEGLNLSQIGEPGALSLVSSIEDLARAGHSILSSTLLSPAITRRWLHPNMDTSNLRNGVGRPWEVYRAGSTAISPVLDVLTKSGTIGQYASYFGLTPDFNAGFAILAHDSAVEDRKLDLNVYADIVSESLGYMQAFAAKELALRYAGKYNGPNGGAAVLNITENGPGLEIHNLTIGKVDVKAETAKKLGIKVADLDFRIYPTNVQDKSNHQFVAVFQDRSAPIDMGTPTCITWQEVGAVAGVEETLVFLLDKDGSVVGFELPGAKVKFERAS</sequence>
<dbReference type="Gene3D" id="3.40.710.10">
    <property type="entry name" value="DD-peptidase/beta-lactamase superfamily"/>
    <property type="match status" value="1"/>
</dbReference>
<evidence type="ECO:0000313" key="4">
    <source>
        <dbReference type="EMBL" id="KAH7254662.1"/>
    </source>
</evidence>
<dbReference type="Pfam" id="PF26335">
    <property type="entry name" value="ARB_00930_C"/>
    <property type="match status" value="1"/>
</dbReference>
<accession>A0A9P9HDI4</accession>
<dbReference type="InterPro" id="IPR051478">
    <property type="entry name" value="Beta-lactamase-like_AB/R"/>
</dbReference>
<evidence type="ECO:0000313" key="5">
    <source>
        <dbReference type="Proteomes" id="UP000736672"/>
    </source>
</evidence>
<dbReference type="EMBL" id="JAGTJS010000010">
    <property type="protein sequence ID" value="KAH7254662.1"/>
    <property type="molecule type" value="Genomic_DNA"/>
</dbReference>
<dbReference type="AlphaFoldDB" id="A0A9P9HDI4"/>
<protein>
    <submittedName>
        <fullName evidence="4">Beta-lactamase/transpeptidase-like protein</fullName>
    </submittedName>
</protein>
<evidence type="ECO:0000259" key="2">
    <source>
        <dbReference type="Pfam" id="PF00144"/>
    </source>
</evidence>
<feature type="chain" id="PRO_5040190431" evidence="1">
    <location>
        <begin position="24"/>
        <end position="542"/>
    </location>
</feature>
<feature type="signal peptide" evidence="1">
    <location>
        <begin position="1"/>
        <end position="23"/>
    </location>
</feature>
<organism evidence="4 5">
    <name type="scientific">Fusarium solani</name>
    <name type="common">Filamentous fungus</name>
    <dbReference type="NCBI Taxonomy" id="169388"/>
    <lineage>
        <taxon>Eukaryota</taxon>
        <taxon>Fungi</taxon>
        <taxon>Dikarya</taxon>
        <taxon>Ascomycota</taxon>
        <taxon>Pezizomycotina</taxon>
        <taxon>Sordariomycetes</taxon>
        <taxon>Hypocreomycetidae</taxon>
        <taxon>Hypocreales</taxon>
        <taxon>Nectriaceae</taxon>
        <taxon>Fusarium</taxon>
        <taxon>Fusarium solani species complex</taxon>
    </lineage>
</organism>
<proteinExistence type="predicted"/>
<evidence type="ECO:0000256" key="1">
    <source>
        <dbReference type="SAM" id="SignalP"/>
    </source>
</evidence>